<dbReference type="InterPro" id="IPR015943">
    <property type="entry name" value="WD40/YVTN_repeat-like_dom_sf"/>
</dbReference>
<keyword evidence="2" id="KW-1185">Reference proteome</keyword>
<reference evidence="1" key="1">
    <citation type="submission" date="2019-06" db="EMBL/GenBank/DDBJ databases">
        <authorList>
            <person name="Zheng W."/>
        </authorList>
    </citation>
    <scope>NUCLEOTIDE SEQUENCE</scope>
    <source>
        <strain evidence="1">QDHG01</strain>
    </source>
</reference>
<dbReference type="EMBL" id="RRYP01008353">
    <property type="protein sequence ID" value="TNV79833.1"/>
    <property type="molecule type" value="Genomic_DNA"/>
</dbReference>
<name>A0A8J8T383_HALGN</name>
<accession>A0A8J8T383</accession>
<dbReference type="AlphaFoldDB" id="A0A8J8T383"/>
<comment type="caution">
    <text evidence="1">The sequence shown here is derived from an EMBL/GenBank/DDBJ whole genome shotgun (WGS) entry which is preliminary data.</text>
</comment>
<evidence type="ECO:0000313" key="2">
    <source>
        <dbReference type="Proteomes" id="UP000785679"/>
    </source>
</evidence>
<organism evidence="1 2">
    <name type="scientific">Halteria grandinella</name>
    <dbReference type="NCBI Taxonomy" id="5974"/>
    <lineage>
        <taxon>Eukaryota</taxon>
        <taxon>Sar</taxon>
        <taxon>Alveolata</taxon>
        <taxon>Ciliophora</taxon>
        <taxon>Intramacronucleata</taxon>
        <taxon>Spirotrichea</taxon>
        <taxon>Stichotrichia</taxon>
        <taxon>Sporadotrichida</taxon>
        <taxon>Halteriidae</taxon>
        <taxon>Halteria</taxon>
    </lineage>
</organism>
<dbReference type="Gene3D" id="2.130.10.10">
    <property type="entry name" value="YVTN repeat-like/Quinoprotein amine dehydrogenase"/>
    <property type="match status" value="1"/>
</dbReference>
<dbReference type="Proteomes" id="UP000785679">
    <property type="component" value="Unassembled WGS sequence"/>
</dbReference>
<gene>
    <name evidence="1" type="ORF">FGO68_gene4303</name>
</gene>
<dbReference type="SUPFAM" id="SSF50978">
    <property type="entry name" value="WD40 repeat-like"/>
    <property type="match status" value="1"/>
</dbReference>
<evidence type="ECO:0000313" key="1">
    <source>
        <dbReference type="EMBL" id="TNV79833.1"/>
    </source>
</evidence>
<dbReference type="InterPro" id="IPR036322">
    <property type="entry name" value="WD40_repeat_dom_sf"/>
</dbReference>
<sequence>MVEAIKKKKLPEQQEIAVKVSNISMQRVNQSDMFPSFIASTDNGIQDVNIKDGKIMSIMILQGEKVKFTQKYNGVLFVVGIESEIEVLKKGKAASQQFSNNQIVALDYDSQELIGKLFISFMHKIIVCDVFKLKHLIKQTTGDEDTVFDAHVNVKEDKDEITIAAVDEKSKKVSISYYAINKTEKTQESMDKQIAKSIDSMIISTGASTATTSTGVVSAAAGRISVNATITVEDSRIKNSPSKMLLNPEGTLLAVVRNGGKYVHVVDLATKKVKVEMYRGMSKREIKSVAFSLDSNYFALITNENKIHVFYIGPAMRMFDNTGSIVQLNSCMKLNADQISVSWDNKALEKSSNRIQAARAIQEKQDIEDLIEKKLNISVPHLSMHFNPAKKGGLFDLEFISEKGYYYRSCFTNSKQEKGGLEKEPDSFDSYCEIKIVVPTIEPSSDD</sequence>
<proteinExistence type="predicted"/>
<dbReference type="OrthoDB" id="10631372at2759"/>
<protein>
    <submittedName>
        <fullName evidence="1">Uncharacterized protein</fullName>
    </submittedName>
</protein>